<dbReference type="Proteomes" id="UP000549911">
    <property type="component" value="Unassembled WGS sequence"/>
</dbReference>
<feature type="domain" description="Glycoside hydrolase family 3 N-terminal" evidence="4">
    <location>
        <begin position="29"/>
        <end position="322"/>
    </location>
</feature>
<dbReference type="EMBL" id="JACCBW010000001">
    <property type="protein sequence ID" value="NYE35243.1"/>
    <property type="molecule type" value="Genomic_DNA"/>
</dbReference>
<dbReference type="RefSeq" id="WP_179617925.1">
    <property type="nucleotide sequence ID" value="NZ_JACCBW010000001.1"/>
</dbReference>
<dbReference type="AlphaFoldDB" id="A0A7Y9GZR1"/>
<dbReference type="GO" id="GO:0005975">
    <property type="term" value="P:carbohydrate metabolic process"/>
    <property type="evidence" value="ECO:0007669"/>
    <property type="project" value="InterPro"/>
</dbReference>
<name>A0A7Y9GZR1_9ACTN</name>
<reference evidence="5 6" key="1">
    <citation type="submission" date="2020-07" db="EMBL/GenBank/DDBJ databases">
        <authorList>
            <person name="Partida-Martinez L."/>
            <person name="Huntemann M."/>
            <person name="Clum A."/>
            <person name="Wang J."/>
            <person name="Palaniappan K."/>
            <person name="Ritter S."/>
            <person name="Chen I.-M."/>
            <person name="Stamatis D."/>
            <person name="Reddy T."/>
            <person name="O'Malley R."/>
            <person name="Daum C."/>
            <person name="Shapiro N."/>
            <person name="Ivanova N."/>
            <person name="Kyrpides N."/>
            <person name="Woyke T."/>
        </authorList>
    </citation>
    <scope>NUCLEOTIDE SEQUENCE [LARGE SCALE GENOMIC DNA]</scope>
    <source>
        <strain evidence="5 6">AT2.17</strain>
    </source>
</reference>
<dbReference type="Pfam" id="PF00933">
    <property type="entry name" value="Glyco_hydro_3"/>
    <property type="match status" value="1"/>
</dbReference>
<dbReference type="SUPFAM" id="SSF51445">
    <property type="entry name" value="(Trans)glycosidases"/>
    <property type="match status" value="1"/>
</dbReference>
<reference evidence="5 6" key="2">
    <citation type="submission" date="2020-08" db="EMBL/GenBank/DDBJ databases">
        <title>The Agave Microbiome: Exploring the role of microbial communities in plant adaptations to desert environments.</title>
        <authorList>
            <person name="Partida-Martinez L.P."/>
        </authorList>
    </citation>
    <scope>NUCLEOTIDE SEQUENCE [LARGE SCALE GENOMIC DNA]</scope>
    <source>
        <strain evidence="5 6">AT2.17</strain>
    </source>
</reference>
<dbReference type="GO" id="GO:0009254">
    <property type="term" value="P:peptidoglycan turnover"/>
    <property type="evidence" value="ECO:0007669"/>
    <property type="project" value="TreeGrafter"/>
</dbReference>
<dbReference type="InterPro" id="IPR017853">
    <property type="entry name" value="GH"/>
</dbReference>
<comment type="similarity">
    <text evidence="1">Belongs to the glycosyl hydrolase 3 family.</text>
</comment>
<protein>
    <submittedName>
        <fullName evidence="5">Beta-N-acetylhexosaminidase</fullName>
        <ecNumber evidence="5">3.2.1.52</ecNumber>
    </submittedName>
</protein>
<dbReference type="PANTHER" id="PTHR30480:SF16">
    <property type="entry name" value="GLYCOSIDE HYDROLASE FAMILY 3 DOMAIN PROTEIN"/>
    <property type="match status" value="1"/>
</dbReference>
<evidence type="ECO:0000256" key="1">
    <source>
        <dbReference type="ARBA" id="ARBA00005336"/>
    </source>
</evidence>
<dbReference type="GO" id="GO:0004563">
    <property type="term" value="F:beta-N-acetylhexosaminidase activity"/>
    <property type="evidence" value="ECO:0007669"/>
    <property type="project" value="UniProtKB-EC"/>
</dbReference>
<proteinExistence type="inferred from homology"/>
<dbReference type="InterPro" id="IPR050226">
    <property type="entry name" value="NagZ_Beta-hexosaminidase"/>
</dbReference>
<evidence type="ECO:0000256" key="3">
    <source>
        <dbReference type="ARBA" id="ARBA00023295"/>
    </source>
</evidence>
<accession>A0A7Y9GZR1</accession>
<gene>
    <name evidence="5" type="ORF">F4692_000347</name>
</gene>
<keyword evidence="6" id="KW-1185">Reference proteome</keyword>
<dbReference type="InterPro" id="IPR036962">
    <property type="entry name" value="Glyco_hydro_3_N_sf"/>
</dbReference>
<evidence type="ECO:0000313" key="5">
    <source>
        <dbReference type="EMBL" id="NYE35243.1"/>
    </source>
</evidence>
<keyword evidence="2 5" id="KW-0378">Hydrolase</keyword>
<dbReference type="PANTHER" id="PTHR30480">
    <property type="entry name" value="BETA-HEXOSAMINIDASE-RELATED"/>
    <property type="match status" value="1"/>
</dbReference>
<keyword evidence="3 5" id="KW-0326">Glycosidase</keyword>
<organism evidence="5 6">
    <name type="scientific">Nocardioides cavernae</name>
    <dbReference type="NCBI Taxonomy" id="1921566"/>
    <lineage>
        <taxon>Bacteria</taxon>
        <taxon>Bacillati</taxon>
        <taxon>Actinomycetota</taxon>
        <taxon>Actinomycetes</taxon>
        <taxon>Propionibacteriales</taxon>
        <taxon>Nocardioidaceae</taxon>
        <taxon>Nocardioides</taxon>
    </lineage>
</organism>
<evidence type="ECO:0000256" key="2">
    <source>
        <dbReference type="ARBA" id="ARBA00022801"/>
    </source>
</evidence>
<dbReference type="InterPro" id="IPR001764">
    <property type="entry name" value="Glyco_hydro_3_N"/>
</dbReference>
<comment type="caution">
    <text evidence="5">The sequence shown here is derived from an EMBL/GenBank/DDBJ whole genome shotgun (WGS) entry which is preliminary data.</text>
</comment>
<dbReference type="Gene3D" id="3.20.20.300">
    <property type="entry name" value="Glycoside hydrolase, family 3, N-terminal domain"/>
    <property type="match status" value="1"/>
</dbReference>
<sequence>MTTAVRTLALQVLLPGFAGTTLPDDYRRLLEQGLGGICYFGSNTADGPEALAALSAAITAANPAAVVAVDEEGGDVSRLHTREPSPVLGAAALGGGADLGLTEAVGRWVGHELAAVGVTLDLAPDADVNSDPDNPVIGTRSFGADPEQVAAHVAAWTRGLQSTGVGACAKHFPGHGDTATDSHLDLPRIDVDADTLAARELVPFDAAVEAGTVAVMTSHIVVPTLDPERPATLSPVVLAMLRDVLDFDGVIVSDALDMAGASAATGIPEAAVRALVAGCDLLCIGPDKPASLVVEVQEAVVAAVDEGRLSPDRLADAAARVAGMRRLPVATAPEAPDGVRQRAAAASALVVEGDLPDLTGAAVVSVETVANIAVGDVPWGIAPDARVAPADLSAGGVPEGLPAGVPLVVQVRDAHRRPDVLAFLRALAGSSRTAVVVEWGWPAAYDVGLARISTRGSSSPMVATVVEVLREAGWTR</sequence>
<evidence type="ECO:0000313" key="6">
    <source>
        <dbReference type="Proteomes" id="UP000549911"/>
    </source>
</evidence>
<evidence type="ECO:0000259" key="4">
    <source>
        <dbReference type="Pfam" id="PF00933"/>
    </source>
</evidence>
<dbReference type="EC" id="3.2.1.52" evidence="5"/>